<keyword evidence="1" id="KW-0812">Transmembrane</keyword>
<evidence type="ECO:0000256" key="1">
    <source>
        <dbReference type="SAM" id="Phobius"/>
    </source>
</evidence>
<proteinExistence type="predicted"/>
<protein>
    <submittedName>
        <fullName evidence="2">Uncharacterized protein</fullName>
    </submittedName>
</protein>
<reference evidence="2" key="1">
    <citation type="submission" date="2021-05" db="EMBL/GenBank/DDBJ databases">
        <authorList>
            <person name="Alioto T."/>
            <person name="Alioto T."/>
            <person name="Gomez Garrido J."/>
        </authorList>
    </citation>
    <scope>NUCLEOTIDE SEQUENCE</scope>
</reference>
<sequence length="105" mass="11517">MYLFPSPVCAHRHQVEPWICHLGANLSGSCRGRLLPCGTRHLEVLGAPPRKVPLSNNSILWYIRGNRPGSSNFSNTHGALFLGGYVLFLRVHGTTVVLMLALALI</sequence>
<dbReference type="AlphaFoldDB" id="A0A8D8VLW9"/>
<evidence type="ECO:0000313" key="2">
    <source>
        <dbReference type="EMBL" id="CAG6724151.1"/>
    </source>
</evidence>
<keyword evidence="1" id="KW-0472">Membrane</keyword>
<accession>A0A8D8VLW9</accession>
<dbReference type="EMBL" id="HBUF01367074">
    <property type="protein sequence ID" value="CAG6724151.1"/>
    <property type="molecule type" value="Transcribed_RNA"/>
</dbReference>
<keyword evidence="1" id="KW-1133">Transmembrane helix</keyword>
<organism evidence="2">
    <name type="scientific">Cacopsylla melanoneura</name>
    <dbReference type="NCBI Taxonomy" id="428564"/>
    <lineage>
        <taxon>Eukaryota</taxon>
        <taxon>Metazoa</taxon>
        <taxon>Ecdysozoa</taxon>
        <taxon>Arthropoda</taxon>
        <taxon>Hexapoda</taxon>
        <taxon>Insecta</taxon>
        <taxon>Pterygota</taxon>
        <taxon>Neoptera</taxon>
        <taxon>Paraneoptera</taxon>
        <taxon>Hemiptera</taxon>
        <taxon>Sternorrhyncha</taxon>
        <taxon>Psylloidea</taxon>
        <taxon>Psyllidae</taxon>
        <taxon>Psyllinae</taxon>
        <taxon>Cacopsylla</taxon>
    </lineage>
</organism>
<feature type="transmembrane region" description="Helical" evidence="1">
    <location>
        <begin position="79"/>
        <end position="104"/>
    </location>
</feature>
<name>A0A8D8VLW9_9HEMI</name>